<dbReference type="AlphaFoldDB" id="A0A381X6B5"/>
<dbReference type="PANTHER" id="PTHR32114:SF2">
    <property type="entry name" value="ABC TRANSPORTER ABCH.3"/>
    <property type="match status" value="1"/>
</dbReference>
<dbReference type="Gene3D" id="3.40.50.300">
    <property type="entry name" value="P-loop containing nucleotide triphosphate hydrolases"/>
    <property type="match status" value="1"/>
</dbReference>
<evidence type="ECO:0000313" key="2">
    <source>
        <dbReference type="EMBL" id="SVA60289.1"/>
    </source>
</evidence>
<feature type="region of interest" description="Disordered" evidence="1">
    <location>
        <begin position="1"/>
        <end position="31"/>
    </location>
</feature>
<proteinExistence type="predicted"/>
<dbReference type="PANTHER" id="PTHR32114">
    <property type="entry name" value="ABC TRANSPORTER ABCH.3"/>
    <property type="match status" value="1"/>
</dbReference>
<evidence type="ECO:0000256" key="1">
    <source>
        <dbReference type="SAM" id="MobiDB-lite"/>
    </source>
</evidence>
<dbReference type="Pfam" id="PF13558">
    <property type="entry name" value="SbcC_Walker_B"/>
    <property type="match status" value="1"/>
</dbReference>
<feature type="compositionally biased region" description="Polar residues" evidence="1">
    <location>
        <begin position="8"/>
        <end position="31"/>
    </location>
</feature>
<dbReference type="InterPro" id="IPR027417">
    <property type="entry name" value="P-loop_NTPase"/>
</dbReference>
<dbReference type="EMBL" id="UINC01014074">
    <property type="protein sequence ID" value="SVA60289.1"/>
    <property type="molecule type" value="Genomic_DNA"/>
</dbReference>
<feature type="non-terminal residue" evidence="2">
    <location>
        <position position="1"/>
    </location>
</feature>
<dbReference type="Gene3D" id="1.10.287.510">
    <property type="entry name" value="Helix hairpin bin"/>
    <property type="match status" value="1"/>
</dbReference>
<organism evidence="2">
    <name type="scientific">marine metagenome</name>
    <dbReference type="NCBI Taxonomy" id="408172"/>
    <lineage>
        <taxon>unclassified sequences</taxon>
        <taxon>metagenomes</taxon>
        <taxon>ecological metagenomes</taxon>
    </lineage>
</organism>
<reference evidence="2" key="1">
    <citation type="submission" date="2018-05" db="EMBL/GenBank/DDBJ databases">
        <authorList>
            <person name="Lanie J.A."/>
            <person name="Ng W.-L."/>
            <person name="Kazmierczak K.M."/>
            <person name="Andrzejewski T.M."/>
            <person name="Davidsen T.M."/>
            <person name="Wayne K.J."/>
            <person name="Tettelin H."/>
            <person name="Glass J.I."/>
            <person name="Rusch D."/>
            <person name="Podicherti R."/>
            <person name="Tsui H.-C.T."/>
            <person name="Winkler M.E."/>
        </authorList>
    </citation>
    <scope>NUCLEOTIDE SEQUENCE</scope>
</reference>
<dbReference type="SUPFAM" id="SSF52540">
    <property type="entry name" value="P-loop containing nucleoside triphosphate hydrolases"/>
    <property type="match status" value="1"/>
</dbReference>
<sequence>ERLESASKQHSRQLQNDVAVQQSMAENKSSAVQKKELLLERLETYEKESKNLLSEEQSLSRKLEEFNLKRQTLLVEISNKKTMSDQIEASEKEIDLMLVQEIRWKKELGELKTLPGRSEEIQSAYKEYQDLRSEYGKSSTLMSDFYKINEEKTAIEKTIAIEKLKLESQISNKWNRIKTDLQPLVDSIPTLLHEINLANTTLQSLETAIGKREHLLDKANAMSEEVIILQISNKTLMAQMSDSRNRFDMINHAEATCPLCLQSISDGNKHHIRDGLQREGKTSKSEYESNLKKIQTLTGKKRDLITKNELEQTNLVQKKTETEKLKFDLMNQLGKSEDSSIELSSIKLNVAQMEEELNSEQFYSEELKQLKTLDLKLKKLEDTEKKHSLLESRLEQLSPYLELHVQLQGSKDRLISVTQSIEDTKSIREARQSQTKNWKLELVRIEEMITKEGDLSQKINLIQSKIKEVKGQSLNTVTMREQTRYQIEEIYKAEEDIKLIDIEILKTNEEIQLYEELASAFGRNGIQALMIERAVPMLEDIAKELLARLSDNKMTIKLELKEGRTDRATGLPSEELNITISDEQGTRSYETFSGGETFRIDFAIRIAMSKLLASRSGSPLPILFIDEGFGSQDTMGQERLIEVIQSISEDFEKIIVITHIDSMKENFNQQIEISKTESGSIFTLQ</sequence>
<accession>A0A381X6B5</accession>
<gene>
    <name evidence="2" type="ORF">METZ01_LOCUS113143</name>
</gene>
<protein>
    <recommendedName>
        <fullName evidence="3">Rad50/SbcC-type AAA domain-containing protein</fullName>
    </recommendedName>
</protein>
<name>A0A381X6B5_9ZZZZ</name>
<dbReference type="SUPFAM" id="SSF75712">
    <property type="entry name" value="Rad50 coiled-coil Zn hook"/>
    <property type="match status" value="1"/>
</dbReference>
<evidence type="ECO:0008006" key="3">
    <source>
        <dbReference type="Google" id="ProtNLM"/>
    </source>
</evidence>